<dbReference type="Gene3D" id="1.20.1250.20">
    <property type="entry name" value="MFS general substrate transporter like domains"/>
    <property type="match status" value="1"/>
</dbReference>
<feature type="transmembrane region" description="Helical" evidence="7">
    <location>
        <begin position="225"/>
        <end position="243"/>
    </location>
</feature>
<protein>
    <submittedName>
        <fullName evidence="9">MDR family MFS transporter</fullName>
    </submittedName>
</protein>
<dbReference type="PROSITE" id="PS50850">
    <property type="entry name" value="MFS"/>
    <property type="match status" value="1"/>
</dbReference>
<sequence length="421" mass="45758">MKIRDWDFNLKIRLGGEFSFNVILWAFFPFLPIYFAESFGKGATGALLVLSQALAVVANLSGGYCADRFGRKKMMIVAASGQALGYGVFALSASSWLPAPGLAFAGFAFASMAGSFYYPASQAMVADVVPEEHRSGVFAVFYTAVNIAVVIGPLIGSAFFLSAPSVVLTVAALFCSALALLLVRFTRETLPQAIADRMHTASKVPWHRAIAAQFRDYRVIIADKTFLLFVIAGVLLSQTFMQLDLLFPVFLKETVPIATVLHIGDWHWQMTGEKLFGLIVSENGLLVALFTVAVTRWLIGFKDRIIFIGGALLYAVGIFMFGQMNTFLGFSAAIIVFTLAELMSAGPQQAFVSRLAPEHVRGQYFAASSLRFTLGRTIAPLSIPLASAIGFSWTFGILAGISIVSAILYNFMFNLYDRANA</sequence>
<name>A0ABW0HV21_9BACL</name>
<feature type="domain" description="Major facilitator superfamily (MFS) profile" evidence="8">
    <location>
        <begin position="1"/>
        <end position="417"/>
    </location>
</feature>
<comment type="subcellular location">
    <subcellularLocation>
        <location evidence="1">Cell membrane</location>
        <topology evidence="1">Multi-pass membrane protein</topology>
    </subcellularLocation>
</comment>
<dbReference type="PANTHER" id="PTHR23517">
    <property type="entry name" value="RESISTANCE PROTEIN MDTM, PUTATIVE-RELATED-RELATED"/>
    <property type="match status" value="1"/>
</dbReference>
<keyword evidence="2" id="KW-0813">Transport</keyword>
<dbReference type="Pfam" id="PF07690">
    <property type="entry name" value="MFS_1"/>
    <property type="match status" value="1"/>
</dbReference>
<organism evidence="9 10">
    <name type="scientific">Cohnella soli</name>
    <dbReference type="NCBI Taxonomy" id="425005"/>
    <lineage>
        <taxon>Bacteria</taxon>
        <taxon>Bacillati</taxon>
        <taxon>Bacillota</taxon>
        <taxon>Bacilli</taxon>
        <taxon>Bacillales</taxon>
        <taxon>Paenibacillaceae</taxon>
        <taxon>Cohnella</taxon>
    </lineage>
</organism>
<keyword evidence="6 7" id="KW-0472">Membrane</keyword>
<evidence type="ECO:0000256" key="1">
    <source>
        <dbReference type="ARBA" id="ARBA00004651"/>
    </source>
</evidence>
<feature type="transmembrane region" description="Helical" evidence="7">
    <location>
        <begin position="389"/>
        <end position="411"/>
    </location>
</feature>
<dbReference type="InterPro" id="IPR011701">
    <property type="entry name" value="MFS"/>
</dbReference>
<evidence type="ECO:0000256" key="4">
    <source>
        <dbReference type="ARBA" id="ARBA00022692"/>
    </source>
</evidence>
<evidence type="ECO:0000313" key="9">
    <source>
        <dbReference type="EMBL" id="MFC5404434.1"/>
    </source>
</evidence>
<feature type="transmembrane region" description="Helical" evidence="7">
    <location>
        <begin position="12"/>
        <end position="36"/>
    </location>
</feature>
<dbReference type="PANTHER" id="PTHR23517:SF3">
    <property type="entry name" value="INTEGRAL MEMBRANE TRANSPORT PROTEIN"/>
    <property type="match status" value="1"/>
</dbReference>
<feature type="transmembrane region" description="Helical" evidence="7">
    <location>
        <begin position="42"/>
        <end position="62"/>
    </location>
</feature>
<dbReference type="InterPro" id="IPR005829">
    <property type="entry name" value="Sugar_transporter_CS"/>
</dbReference>
<feature type="transmembrane region" description="Helical" evidence="7">
    <location>
        <begin position="275"/>
        <end position="298"/>
    </location>
</feature>
<feature type="transmembrane region" description="Helical" evidence="7">
    <location>
        <begin position="139"/>
        <end position="160"/>
    </location>
</feature>
<evidence type="ECO:0000256" key="2">
    <source>
        <dbReference type="ARBA" id="ARBA00022448"/>
    </source>
</evidence>
<dbReference type="EMBL" id="JBHSMI010000028">
    <property type="protein sequence ID" value="MFC5404434.1"/>
    <property type="molecule type" value="Genomic_DNA"/>
</dbReference>
<dbReference type="SUPFAM" id="SSF103473">
    <property type="entry name" value="MFS general substrate transporter"/>
    <property type="match status" value="1"/>
</dbReference>
<dbReference type="InterPro" id="IPR036259">
    <property type="entry name" value="MFS_trans_sf"/>
</dbReference>
<dbReference type="InterPro" id="IPR020846">
    <property type="entry name" value="MFS_dom"/>
</dbReference>
<evidence type="ECO:0000259" key="8">
    <source>
        <dbReference type="PROSITE" id="PS50850"/>
    </source>
</evidence>
<dbReference type="RefSeq" id="WP_378134732.1">
    <property type="nucleotide sequence ID" value="NZ_JBHSMI010000028.1"/>
</dbReference>
<feature type="transmembrane region" description="Helical" evidence="7">
    <location>
        <begin position="166"/>
        <end position="183"/>
    </location>
</feature>
<dbReference type="CDD" id="cd17329">
    <property type="entry name" value="MFS_MdtH_MDR_like"/>
    <property type="match status" value="1"/>
</dbReference>
<evidence type="ECO:0000256" key="7">
    <source>
        <dbReference type="SAM" id="Phobius"/>
    </source>
</evidence>
<keyword evidence="4 7" id="KW-0812">Transmembrane</keyword>
<feature type="transmembrane region" description="Helical" evidence="7">
    <location>
        <begin position="305"/>
        <end position="321"/>
    </location>
</feature>
<accession>A0ABW0HV21</accession>
<reference evidence="10" key="1">
    <citation type="journal article" date="2019" name="Int. J. Syst. Evol. Microbiol.">
        <title>The Global Catalogue of Microorganisms (GCM) 10K type strain sequencing project: providing services to taxonomists for standard genome sequencing and annotation.</title>
        <authorList>
            <consortium name="The Broad Institute Genomics Platform"/>
            <consortium name="The Broad Institute Genome Sequencing Center for Infectious Disease"/>
            <person name="Wu L."/>
            <person name="Ma J."/>
        </authorList>
    </citation>
    <scope>NUCLEOTIDE SEQUENCE [LARGE SCALE GENOMIC DNA]</scope>
    <source>
        <strain evidence="10">CGMCC 1.18575</strain>
    </source>
</reference>
<keyword evidence="3" id="KW-1003">Cell membrane</keyword>
<dbReference type="Proteomes" id="UP001596113">
    <property type="component" value="Unassembled WGS sequence"/>
</dbReference>
<keyword evidence="10" id="KW-1185">Reference proteome</keyword>
<feature type="transmembrane region" description="Helical" evidence="7">
    <location>
        <begin position="99"/>
        <end position="118"/>
    </location>
</feature>
<keyword evidence="5 7" id="KW-1133">Transmembrane helix</keyword>
<evidence type="ECO:0000256" key="5">
    <source>
        <dbReference type="ARBA" id="ARBA00022989"/>
    </source>
</evidence>
<dbReference type="InterPro" id="IPR050171">
    <property type="entry name" value="MFS_Transporters"/>
</dbReference>
<dbReference type="PROSITE" id="PS00216">
    <property type="entry name" value="SUGAR_TRANSPORT_1"/>
    <property type="match status" value="1"/>
</dbReference>
<evidence type="ECO:0000256" key="3">
    <source>
        <dbReference type="ARBA" id="ARBA00022475"/>
    </source>
</evidence>
<evidence type="ECO:0000256" key="6">
    <source>
        <dbReference type="ARBA" id="ARBA00023136"/>
    </source>
</evidence>
<feature type="transmembrane region" description="Helical" evidence="7">
    <location>
        <begin position="74"/>
        <end position="93"/>
    </location>
</feature>
<proteinExistence type="predicted"/>
<evidence type="ECO:0000313" key="10">
    <source>
        <dbReference type="Proteomes" id="UP001596113"/>
    </source>
</evidence>
<gene>
    <name evidence="9" type="ORF">ACFPOF_17005</name>
</gene>
<comment type="caution">
    <text evidence="9">The sequence shown here is derived from an EMBL/GenBank/DDBJ whole genome shotgun (WGS) entry which is preliminary data.</text>
</comment>